<dbReference type="EMBL" id="JAVHNS010000014">
    <property type="protein sequence ID" value="KAK6335791.1"/>
    <property type="molecule type" value="Genomic_DNA"/>
</dbReference>
<reference evidence="2 3" key="1">
    <citation type="submission" date="2019-10" db="EMBL/GenBank/DDBJ databases">
        <authorList>
            <person name="Palmer J.M."/>
        </authorList>
    </citation>
    <scope>NUCLEOTIDE SEQUENCE [LARGE SCALE GENOMIC DNA]</scope>
    <source>
        <strain evidence="2 3">TWF730</strain>
    </source>
</reference>
<dbReference type="PANTHER" id="PTHR46224">
    <property type="entry name" value="ANKYRIN REPEAT FAMILY PROTEIN"/>
    <property type="match status" value="1"/>
</dbReference>
<dbReference type="Pfam" id="PF00023">
    <property type="entry name" value="Ank"/>
    <property type="match status" value="1"/>
</dbReference>
<dbReference type="InterPro" id="IPR051616">
    <property type="entry name" value="Cul2-RING_E3_ligase_SR"/>
</dbReference>
<comment type="caution">
    <text evidence="2">The sequence shown here is derived from an EMBL/GenBank/DDBJ whole genome shotgun (WGS) entry which is preliminary data.</text>
</comment>
<keyword evidence="3" id="KW-1185">Reference proteome</keyword>
<dbReference type="InterPro" id="IPR036770">
    <property type="entry name" value="Ankyrin_rpt-contain_sf"/>
</dbReference>
<dbReference type="PROSITE" id="PS50297">
    <property type="entry name" value="ANK_REP_REGION"/>
    <property type="match status" value="2"/>
</dbReference>
<gene>
    <name evidence="2" type="ORF">TWF730_003168</name>
</gene>
<feature type="repeat" description="ANK" evidence="1">
    <location>
        <begin position="880"/>
        <end position="912"/>
    </location>
</feature>
<evidence type="ECO:0008006" key="4">
    <source>
        <dbReference type="Google" id="ProtNLM"/>
    </source>
</evidence>
<evidence type="ECO:0000313" key="3">
    <source>
        <dbReference type="Proteomes" id="UP001373714"/>
    </source>
</evidence>
<dbReference type="InterPro" id="IPR002110">
    <property type="entry name" value="Ankyrin_rpt"/>
</dbReference>
<dbReference type="PANTHER" id="PTHR46224:SF64">
    <property type="entry name" value="IQ MOTIF AND ANKYRIN REPEAT DOMAIN-CONTAINING PROTEIN 1"/>
    <property type="match status" value="1"/>
</dbReference>
<feature type="repeat" description="ANK" evidence="1">
    <location>
        <begin position="342"/>
        <end position="374"/>
    </location>
</feature>
<sequence>MNELDGIDEKELTYHISDSLKLSLANAMDFKGPSNTNQHGALHLTCHISHIGSRATDTPNDEPNANMPVGRTRELTFVRDFIRKTLFIMENDLWSDVEWETAILRLLKVHKLNSLLSSIIQLHTNESDALGDYLIRAVCYRYQSGYSDGDLGLLLRCGCIPSKETILRAYKCRDVFKIQYLLLYSTISVWDSQDPFQIDKAAIKGYSAFLEAVALSVQSQGGIDGPLKANRFLELRNSVHRHLGRSMVLRYPTLGPSRWFGMPPHDPPTAEFLQNAIFNKHDCIIGIMSEVKSLIKGNDGYLLYAIAKKDELTVRWLLDAGADPNVLSFFLGSSGLPDNRRYSITPLATAMRIGLTDIIERLLQAGADPNLPVNLLLYRDAICKNGRIFEFGDRGCIHSLLDHRDNISPLELAIIEKCGRDILELLWVAGARFCSPKVGWMLLLVYTSIRSPEFNFVAYALLHTTPRPHMDSNPVMLSTVSKSSPFHFTRDSPNRTGLAELRHVCFTREGKIWTLSVEIYIPAYIHSPPITISNSYSRIEFESMIHYGIRKSLNSDSVCLWVLLHNLVTIGDRDTFQDAFQILEECLAKPEYYYPRFKRYKYCPQAVAIVEYMMGISGPKFCGPFFRGFLLLNIFGFAWRGKFDKFTLRGYVEYLAGFEGTHPRANISSIYKTLWGNRYAPVNIATIFYNFVGFHSEIFRGEFDENTFQTVDYLIEIGWDVDEKDFNHGSTVLAVMLIECAPSEGTYAMVKKLCDAGASTCMPSNYNGCGLSSAVQARCDVFKSTFDEQYCWALQTIELLLQVERERCGHQHSFVKGLGERCSKGLASSLRIAVNRGDVKLVALFINAGIDFDELFTVAGRLVEPGMLLEVELWMLLEVESGTPLEVAVKKGRKDMVVLLLKAGAHITEKARQHAFSRPHILNLLSSYALPRRAADGVDVLQSSQVYGGYVGVSNFY</sequence>
<dbReference type="Proteomes" id="UP001373714">
    <property type="component" value="Unassembled WGS sequence"/>
</dbReference>
<protein>
    <recommendedName>
        <fullName evidence="4">Ankyrin</fullName>
    </recommendedName>
</protein>
<dbReference type="AlphaFoldDB" id="A0AAV9U5D3"/>
<proteinExistence type="predicted"/>
<name>A0AAV9U5D3_9PEZI</name>
<accession>A0AAV9U5D3</accession>
<organism evidence="2 3">
    <name type="scientific">Orbilia blumenaviensis</name>
    <dbReference type="NCBI Taxonomy" id="1796055"/>
    <lineage>
        <taxon>Eukaryota</taxon>
        <taxon>Fungi</taxon>
        <taxon>Dikarya</taxon>
        <taxon>Ascomycota</taxon>
        <taxon>Pezizomycotina</taxon>
        <taxon>Orbiliomycetes</taxon>
        <taxon>Orbiliales</taxon>
        <taxon>Orbiliaceae</taxon>
        <taxon>Orbilia</taxon>
    </lineage>
</organism>
<dbReference type="SUPFAM" id="SSF48403">
    <property type="entry name" value="Ankyrin repeat"/>
    <property type="match status" value="1"/>
</dbReference>
<evidence type="ECO:0000256" key="1">
    <source>
        <dbReference type="PROSITE-ProRule" id="PRU00023"/>
    </source>
</evidence>
<dbReference type="PROSITE" id="PS50088">
    <property type="entry name" value="ANK_REPEAT"/>
    <property type="match status" value="2"/>
</dbReference>
<dbReference type="SMART" id="SM00248">
    <property type="entry name" value="ANK"/>
    <property type="match status" value="5"/>
</dbReference>
<keyword evidence="1" id="KW-0040">ANK repeat</keyword>
<dbReference type="Gene3D" id="1.25.40.20">
    <property type="entry name" value="Ankyrin repeat-containing domain"/>
    <property type="match status" value="2"/>
</dbReference>
<evidence type="ECO:0000313" key="2">
    <source>
        <dbReference type="EMBL" id="KAK6335791.1"/>
    </source>
</evidence>